<dbReference type="AlphaFoldDB" id="A0A1A7BWK9"/>
<dbReference type="SMART" id="SM00448">
    <property type="entry name" value="REC"/>
    <property type="match status" value="1"/>
</dbReference>
<dbReference type="Gene3D" id="3.40.50.2300">
    <property type="match status" value="1"/>
</dbReference>
<dbReference type="STRING" id="1747903.ASR47_1004246"/>
<dbReference type="InterPro" id="IPR001789">
    <property type="entry name" value="Sig_transdc_resp-reg_receiver"/>
</dbReference>
<dbReference type="SUPFAM" id="SSF52172">
    <property type="entry name" value="CheY-like"/>
    <property type="match status" value="1"/>
</dbReference>
<dbReference type="PANTHER" id="PTHR44591:SF25">
    <property type="entry name" value="CHEMOTAXIS TWO-COMPONENT RESPONSE REGULATOR"/>
    <property type="match status" value="1"/>
</dbReference>
<feature type="domain" description="Response regulatory" evidence="3">
    <location>
        <begin position="23"/>
        <end position="137"/>
    </location>
</feature>
<keyword evidence="1 2" id="KW-0597">Phosphoprotein</keyword>
<evidence type="ECO:0000259" key="3">
    <source>
        <dbReference type="PROSITE" id="PS50110"/>
    </source>
</evidence>
<sequence length="140" mass="15316">MWPLDATDTREFAVSESVTNNVHIAIVDDHESVRSALASLLRSYGYLTSSFDSAESLLAGAPAEHYQCIVTDLQMPGMSGIDLLEQLRRQGSATPLIMITAFPEPAVRQRVLQSGASCFLGKPFQSNDLVRCIRQACNEV</sequence>
<evidence type="ECO:0000313" key="4">
    <source>
        <dbReference type="EMBL" id="OBV37971.1"/>
    </source>
</evidence>
<dbReference type="OrthoDB" id="8964771at2"/>
<keyword evidence="5" id="KW-1185">Reference proteome</keyword>
<dbReference type="EMBL" id="LOCQ01000059">
    <property type="protein sequence ID" value="OBV37971.1"/>
    <property type="molecule type" value="Genomic_DNA"/>
</dbReference>
<dbReference type="InterPro" id="IPR011006">
    <property type="entry name" value="CheY-like_superfamily"/>
</dbReference>
<protein>
    <submittedName>
        <fullName evidence="4">Response regulator receiver domain-containing protein</fullName>
    </submittedName>
</protein>
<evidence type="ECO:0000256" key="1">
    <source>
        <dbReference type="ARBA" id="ARBA00022553"/>
    </source>
</evidence>
<dbReference type="GO" id="GO:0000160">
    <property type="term" value="P:phosphorelay signal transduction system"/>
    <property type="evidence" value="ECO:0007669"/>
    <property type="project" value="InterPro"/>
</dbReference>
<evidence type="ECO:0000256" key="2">
    <source>
        <dbReference type="PROSITE-ProRule" id="PRU00169"/>
    </source>
</evidence>
<dbReference type="PANTHER" id="PTHR44591">
    <property type="entry name" value="STRESS RESPONSE REGULATOR PROTEIN 1"/>
    <property type="match status" value="1"/>
</dbReference>
<feature type="modified residue" description="4-aspartylphosphate" evidence="2">
    <location>
        <position position="72"/>
    </location>
</feature>
<dbReference type="Pfam" id="PF00072">
    <property type="entry name" value="Response_reg"/>
    <property type="match status" value="1"/>
</dbReference>
<comment type="caution">
    <text evidence="4">The sequence shown here is derived from an EMBL/GenBank/DDBJ whole genome shotgun (WGS) entry which is preliminary data.</text>
</comment>
<organism evidence="4 5">
    <name type="scientific">Janthinobacterium psychrotolerans</name>
    <dbReference type="NCBI Taxonomy" id="1747903"/>
    <lineage>
        <taxon>Bacteria</taxon>
        <taxon>Pseudomonadati</taxon>
        <taxon>Pseudomonadota</taxon>
        <taxon>Betaproteobacteria</taxon>
        <taxon>Burkholderiales</taxon>
        <taxon>Oxalobacteraceae</taxon>
        <taxon>Janthinobacterium</taxon>
    </lineage>
</organism>
<dbReference type="PROSITE" id="PS50110">
    <property type="entry name" value="RESPONSE_REGULATORY"/>
    <property type="match status" value="1"/>
</dbReference>
<accession>A0A1A7BWK9</accession>
<name>A0A1A7BWK9_9BURK</name>
<proteinExistence type="predicted"/>
<reference evidence="4 5" key="1">
    <citation type="submission" date="2016-04" db="EMBL/GenBank/DDBJ databases">
        <title>Draft genome sequence of Janthinobacterium psychrotolerans sp. nov., isolated from freshwater sediments in Denmark.</title>
        <authorList>
            <person name="Gong X."/>
            <person name="Skrivergaard S."/>
            <person name="Korsgaard B.S."/>
            <person name="Schreiber L."/>
            <person name="Marshall I.P."/>
            <person name="Finster K."/>
            <person name="Schramm A."/>
        </authorList>
    </citation>
    <scope>NUCLEOTIDE SEQUENCE [LARGE SCALE GENOMIC DNA]</scope>
    <source>
        <strain evidence="4 5">S3-2</strain>
    </source>
</reference>
<dbReference type="InterPro" id="IPR050595">
    <property type="entry name" value="Bact_response_regulator"/>
</dbReference>
<dbReference type="Proteomes" id="UP000092713">
    <property type="component" value="Unassembled WGS sequence"/>
</dbReference>
<evidence type="ECO:0000313" key="5">
    <source>
        <dbReference type="Proteomes" id="UP000092713"/>
    </source>
</evidence>
<gene>
    <name evidence="4" type="ORF">ASR47_1004246</name>
</gene>